<evidence type="ECO:0000256" key="6">
    <source>
        <dbReference type="ARBA" id="ARBA00023136"/>
    </source>
</evidence>
<dbReference type="PANTHER" id="PTHR47234">
    <property type="match status" value="1"/>
</dbReference>
<evidence type="ECO:0000256" key="1">
    <source>
        <dbReference type="ARBA" id="ARBA00004571"/>
    </source>
</evidence>
<dbReference type="RefSeq" id="WP_088367412.1">
    <property type="nucleotide sequence ID" value="NZ_NBBI01000003.1"/>
</dbReference>
<dbReference type="PANTHER" id="PTHR47234:SF2">
    <property type="entry name" value="TONB-DEPENDENT RECEPTOR"/>
    <property type="match status" value="1"/>
</dbReference>
<dbReference type="Proteomes" id="UP000197290">
    <property type="component" value="Unassembled WGS sequence"/>
</dbReference>
<keyword evidence="2 8" id="KW-0813">Transport</keyword>
<dbReference type="AlphaFoldDB" id="A0A245ZL11"/>
<evidence type="ECO:0000256" key="11">
    <source>
        <dbReference type="SAM" id="SignalP"/>
    </source>
</evidence>
<feature type="chain" id="PRO_5012557680" evidence="11">
    <location>
        <begin position="21"/>
        <end position="999"/>
    </location>
</feature>
<evidence type="ECO:0000259" key="13">
    <source>
        <dbReference type="Pfam" id="PF07715"/>
    </source>
</evidence>
<name>A0A245ZL11_9SPHN</name>
<dbReference type="EMBL" id="NBBI01000003">
    <property type="protein sequence ID" value="OWK30432.1"/>
    <property type="molecule type" value="Genomic_DNA"/>
</dbReference>
<dbReference type="SUPFAM" id="SSF56935">
    <property type="entry name" value="Porins"/>
    <property type="match status" value="1"/>
</dbReference>
<dbReference type="InterPro" id="IPR036942">
    <property type="entry name" value="Beta-barrel_TonB_sf"/>
</dbReference>
<evidence type="ECO:0000256" key="9">
    <source>
        <dbReference type="RuleBase" id="RU003357"/>
    </source>
</evidence>
<comment type="similarity">
    <text evidence="8 9">Belongs to the TonB-dependent receptor family.</text>
</comment>
<feature type="region of interest" description="Disordered" evidence="10">
    <location>
        <begin position="559"/>
        <end position="583"/>
    </location>
</feature>
<dbReference type="InterPro" id="IPR037066">
    <property type="entry name" value="Plug_dom_sf"/>
</dbReference>
<dbReference type="InterPro" id="IPR039426">
    <property type="entry name" value="TonB-dep_rcpt-like"/>
</dbReference>
<keyword evidence="5 9" id="KW-0798">TonB box</keyword>
<evidence type="ECO:0000313" key="15">
    <source>
        <dbReference type="Proteomes" id="UP000197290"/>
    </source>
</evidence>
<feature type="region of interest" description="Disordered" evidence="10">
    <location>
        <begin position="89"/>
        <end position="111"/>
    </location>
</feature>
<keyword evidence="7 8" id="KW-0998">Cell outer membrane</keyword>
<dbReference type="GO" id="GO:0009279">
    <property type="term" value="C:cell outer membrane"/>
    <property type="evidence" value="ECO:0007669"/>
    <property type="project" value="UniProtKB-SubCell"/>
</dbReference>
<evidence type="ECO:0000256" key="8">
    <source>
        <dbReference type="PROSITE-ProRule" id="PRU01360"/>
    </source>
</evidence>
<comment type="subcellular location">
    <subcellularLocation>
        <location evidence="1 8">Cell outer membrane</location>
        <topology evidence="1 8">Multi-pass membrane protein</topology>
    </subcellularLocation>
</comment>
<feature type="domain" description="TonB-dependent receptor plug" evidence="13">
    <location>
        <begin position="56"/>
        <end position="171"/>
    </location>
</feature>
<evidence type="ECO:0000256" key="10">
    <source>
        <dbReference type="SAM" id="MobiDB-lite"/>
    </source>
</evidence>
<dbReference type="Gene3D" id="2.170.130.10">
    <property type="entry name" value="TonB-dependent receptor, plug domain"/>
    <property type="match status" value="1"/>
</dbReference>
<feature type="compositionally biased region" description="Polar residues" evidence="10">
    <location>
        <begin position="562"/>
        <end position="576"/>
    </location>
</feature>
<organism evidence="14 15">
    <name type="scientific">Sphingomonas dokdonensis</name>
    <dbReference type="NCBI Taxonomy" id="344880"/>
    <lineage>
        <taxon>Bacteria</taxon>
        <taxon>Pseudomonadati</taxon>
        <taxon>Pseudomonadota</taxon>
        <taxon>Alphaproteobacteria</taxon>
        <taxon>Sphingomonadales</taxon>
        <taxon>Sphingomonadaceae</taxon>
        <taxon>Sphingomonas</taxon>
    </lineage>
</organism>
<evidence type="ECO:0000313" key="14">
    <source>
        <dbReference type="EMBL" id="OWK30432.1"/>
    </source>
</evidence>
<keyword evidence="3 8" id="KW-1134">Transmembrane beta strand</keyword>
<dbReference type="InterPro" id="IPR012910">
    <property type="entry name" value="Plug_dom"/>
</dbReference>
<dbReference type="PROSITE" id="PS51257">
    <property type="entry name" value="PROKAR_LIPOPROTEIN"/>
    <property type="match status" value="1"/>
</dbReference>
<feature type="signal peptide" evidence="11">
    <location>
        <begin position="1"/>
        <end position="20"/>
    </location>
</feature>
<dbReference type="Pfam" id="PF00593">
    <property type="entry name" value="TonB_dep_Rec_b-barrel"/>
    <property type="match status" value="1"/>
</dbReference>
<evidence type="ECO:0000256" key="5">
    <source>
        <dbReference type="ARBA" id="ARBA00023077"/>
    </source>
</evidence>
<keyword evidence="4 8" id="KW-0812">Transmembrane</keyword>
<keyword evidence="11" id="KW-0732">Signal</keyword>
<protein>
    <submittedName>
        <fullName evidence="14">Vitamin B12 transporter BtuB</fullName>
    </submittedName>
</protein>
<feature type="domain" description="TonB-dependent receptor-like beta-barrel" evidence="12">
    <location>
        <begin position="400"/>
        <end position="965"/>
    </location>
</feature>
<keyword evidence="15" id="KW-1185">Reference proteome</keyword>
<dbReference type="OrthoDB" id="7051241at2"/>
<evidence type="ECO:0000256" key="4">
    <source>
        <dbReference type="ARBA" id="ARBA00022692"/>
    </source>
</evidence>
<dbReference type="Gene3D" id="2.40.170.20">
    <property type="entry name" value="TonB-dependent receptor, beta-barrel domain"/>
    <property type="match status" value="1"/>
</dbReference>
<reference evidence="14 15" key="1">
    <citation type="submission" date="2017-03" db="EMBL/GenBank/DDBJ databases">
        <title>Genome sequence of Sphingomonas dokdonensis DSM 21029.</title>
        <authorList>
            <person name="Poehlein A."/>
            <person name="Wuebbeler J.H."/>
            <person name="Steinbuechel A."/>
            <person name="Daniel R."/>
        </authorList>
    </citation>
    <scope>NUCLEOTIDE SEQUENCE [LARGE SCALE GENOMIC DNA]</scope>
    <source>
        <strain evidence="14 15">DSM 21029</strain>
    </source>
</reference>
<accession>A0A245ZL11</accession>
<dbReference type="PROSITE" id="PS52016">
    <property type="entry name" value="TONB_DEPENDENT_REC_3"/>
    <property type="match status" value="1"/>
</dbReference>
<evidence type="ECO:0000256" key="2">
    <source>
        <dbReference type="ARBA" id="ARBA00022448"/>
    </source>
</evidence>
<dbReference type="Pfam" id="PF07715">
    <property type="entry name" value="Plug"/>
    <property type="match status" value="1"/>
</dbReference>
<dbReference type="InterPro" id="IPR000531">
    <property type="entry name" value="Beta-barrel_TonB"/>
</dbReference>
<evidence type="ECO:0000256" key="3">
    <source>
        <dbReference type="ARBA" id="ARBA00022452"/>
    </source>
</evidence>
<proteinExistence type="inferred from homology"/>
<evidence type="ECO:0000259" key="12">
    <source>
        <dbReference type="Pfam" id="PF00593"/>
    </source>
</evidence>
<keyword evidence="6 8" id="KW-0472">Membrane</keyword>
<comment type="caution">
    <text evidence="14">The sequence shown here is derived from an EMBL/GenBank/DDBJ whole genome shotgun (WGS) entry which is preliminary data.</text>
</comment>
<sequence>MRAWLLSTVAICGWQGCAWAQDLTPLPSAESAAPETQRDQDIIITGSRIARRDFTAESPITTVNKDFLENTGPATVDQSLNQLPQFQATQNAQTSSVGGSGAGSSGGRANANLRGLGAPRTLVLFDGRRLQPSDVQGAIDLNTISPALISSVEVITGGASAVYGSDAIAGVVNFRFNNGFRGFELTGDAGITDKGDGANYSGSLTWGGALLDDRARLFVSGSYLQRGTASRQARRFFDNRLGTSSPTSGAIVQSGTNPFGAGSAASVAAYRNLFTNVYGTPLPPSASSIILNTDGTLIGRNNASNLRPTPLDGYVVDETGIVSQVALLDGTVQLPLERYTAFARGEFEVSPALTFYAQGNYATYTTDQTSESGVLQSVVGTIAIRADNPFVTPDLRTLLNSRPRPNDPFGYYFTSTRIGQVRVKQDYDVYQLLGGAKGDLGGSLRYDIYVSHGETRNDESAFNQVSRSRFNAVVNGVGPDGRADGGRSQCEGGYDPFGFTPTSPSCAAYLTFSTTNRYRFSQTVVQGNLSGELFELPGGPIGFNVGAEYRRNDYRADIDPRNSPTPTAVPGVTTSPEALGSSGALSSGGDIAVREFYGELLLPLLRDRPFFRSLELDLAYRYSDYDRIGGVHTYKASGNWTPFDGVAIRGGYSRAIRAPSLGDLYSPRSGATGVIGLAPDGAGDPCDVRGAARTGKANGVDPAKVVALCVANGVPQNLVGTYRYSGRANAAFRVGNPDLNEETADSYTVGAVFQPDFAKALLKRFSFSVDYYNIAVEDAIGYVTSPLALNQCFNLGGLNPTYDPNNYYCQLIKRDSAGVLAYIDEPLFNLGRYQTAGLDFQVDAAIGLGEVGTFSINSAVTYVMDYKIQSLSTEPTFDYAGTIGNTQIDGFSSTHPRWKHVTTATVSGSAGSLALRWRYIGEQSNSGNVGTAGTAPGVPSVSYFDLIGRLIVDKQFELRAGITNIADKQPPEFGGPATTATSTYDIIGRSLFVGATARF</sequence>
<gene>
    <name evidence="14" type="primary">btuB_10</name>
    <name evidence="14" type="ORF">SPDO_21190</name>
</gene>
<evidence type="ECO:0000256" key="7">
    <source>
        <dbReference type="ARBA" id="ARBA00023237"/>
    </source>
</evidence>